<dbReference type="RefSeq" id="WP_194425379.1">
    <property type="nucleotide sequence ID" value="NZ_BAAAPT010000002.1"/>
</dbReference>
<keyword evidence="5 6" id="KW-0472">Membrane</keyword>
<feature type="domain" description="Cardiolipin synthase N-terminal" evidence="7">
    <location>
        <begin position="26"/>
        <end position="70"/>
    </location>
</feature>
<organism evidence="8 9">
    <name type="scientific">Microbacterium aquimaris</name>
    <dbReference type="NCBI Taxonomy" id="459816"/>
    <lineage>
        <taxon>Bacteria</taxon>
        <taxon>Bacillati</taxon>
        <taxon>Actinomycetota</taxon>
        <taxon>Actinomycetes</taxon>
        <taxon>Micrococcales</taxon>
        <taxon>Microbacteriaceae</taxon>
        <taxon>Microbacterium</taxon>
    </lineage>
</organism>
<comment type="caution">
    <text evidence="8">The sequence shown here is derived from an EMBL/GenBank/DDBJ whole genome shotgun (WGS) entry which is preliminary data.</text>
</comment>
<comment type="subcellular location">
    <subcellularLocation>
        <location evidence="1">Cell membrane</location>
        <topology evidence="1">Multi-pass membrane protein</topology>
    </subcellularLocation>
</comment>
<sequence length="79" mass="8369">MSDEHNPLIPAGYDLVWSIVVVLVIALTIVALVTLARSARRLAATQALVWTVVVLLVPLIGSVAWLTVGRRAAPGDPTT</sequence>
<evidence type="ECO:0000256" key="4">
    <source>
        <dbReference type="ARBA" id="ARBA00022989"/>
    </source>
</evidence>
<proteinExistence type="predicted"/>
<dbReference type="Proteomes" id="UP001291912">
    <property type="component" value="Unassembled WGS sequence"/>
</dbReference>
<gene>
    <name evidence="8" type="ORF">R2Q92_12410</name>
</gene>
<dbReference type="EMBL" id="JAWJYN010000002">
    <property type="protein sequence ID" value="MDZ8162639.1"/>
    <property type="molecule type" value="Genomic_DNA"/>
</dbReference>
<evidence type="ECO:0000256" key="1">
    <source>
        <dbReference type="ARBA" id="ARBA00004651"/>
    </source>
</evidence>
<keyword evidence="9" id="KW-1185">Reference proteome</keyword>
<evidence type="ECO:0000256" key="2">
    <source>
        <dbReference type="ARBA" id="ARBA00022475"/>
    </source>
</evidence>
<feature type="transmembrane region" description="Helical" evidence="6">
    <location>
        <begin position="15"/>
        <end position="35"/>
    </location>
</feature>
<keyword evidence="3 6" id="KW-0812">Transmembrane</keyword>
<evidence type="ECO:0000313" key="8">
    <source>
        <dbReference type="EMBL" id="MDZ8162639.1"/>
    </source>
</evidence>
<evidence type="ECO:0000256" key="5">
    <source>
        <dbReference type="ARBA" id="ARBA00023136"/>
    </source>
</evidence>
<dbReference type="InterPro" id="IPR027379">
    <property type="entry name" value="CLS_N"/>
</dbReference>
<reference evidence="8 9" key="1">
    <citation type="submission" date="2023-10" db="EMBL/GenBank/DDBJ databases">
        <title>Microbacterium xanthum sp. nov., isolated from seaweed.</title>
        <authorList>
            <person name="Lee S.D."/>
        </authorList>
    </citation>
    <scope>NUCLEOTIDE SEQUENCE [LARGE SCALE GENOMIC DNA]</scope>
    <source>
        <strain evidence="8 9">KCTC 19124</strain>
    </source>
</reference>
<evidence type="ECO:0000256" key="3">
    <source>
        <dbReference type="ARBA" id="ARBA00022692"/>
    </source>
</evidence>
<keyword evidence="4 6" id="KW-1133">Transmembrane helix</keyword>
<evidence type="ECO:0000313" key="9">
    <source>
        <dbReference type="Proteomes" id="UP001291912"/>
    </source>
</evidence>
<evidence type="ECO:0000259" key="7">
    <source>
        <dbReference type="Pfam" id="PF13396"/>
    </source>
</evidence>
<feature type="transmembrane region" description="Helical" evidence="6">
    <location>
        <begin position="47"/>
        <end position="68"/>
    </location>
</feature>
<name>A0ABU5N9B5_9MICO</name>
<protein>
    <submittedName>
        <fullName evidence="8">PLDc N-terminal domain-containing protein</fullName>
    </submittedName>
</protein>
<evidence type="ECO:0000256" key="6">
    <source>
        <dbReference type="SAM" id="Phobius"/>
    </source>
</evidence>
<keyword evidence="2" id="KW-1003">Cell membrane</keyword>
<dbReference type="Pfam" id="PF13396">
    <property type="entry name" value="PLDc_N"/>
    <property type="match status" value="1"/>
</dbReference>
<accession>A0ABU5N9B5</accession>